<comment type="caution">
    <text evidence="6">The sequence shown here is derived from an EMBL/GenBank/DDBJ whole genome shotgun (WGS) entry which is preliminary data.</text>
</comment>
<evidence type="ECO:0000313" key="6">
    <source>
        <dbReference type="EMBL" id="KAJ7206396.1"/>
    </source>
</evidence>
<evidence type="ECO:0000256" key="4">
    <source>
        <dbReference type="PROSITE-ProRule" id="PRU00134"/>
    </source>
</evidence>
<evidence type="ECO:0000256" key="2">
    <source>
        <dbReference type="ARBA" id="ARBA00022771"/>
    </source>
</evidence>
<organism evidence="6 7">
    <name type="scientific">Mycena pura</name>
    <dbReference type="NCBI Taxonomy" id="153505"/>
    <lineage>
        <taxon>Eukaryota</taxon>
        <taxon>Fungi</taxon>
        <taxon>Dikarya</taxon>
        <taxon>Basidiomycota</taxon>
        <taxon>Agaricomycotina</taxon>
        <taxon>Agaricomycetes</taxon>
        <taxon>Agaricomycetidae</taxon>
        <taxon>Agaricales</taxon>
        <taxon>Marasmiineae</taxon>
        <taxon>Mycenaceae</taxon>
        <taxon>Mycena</taxon>
    </lineage>
</organism>
<evidence type="ECO:0000259" key="5">
    <source>
        <dbReference type="PROSITE" id="PS50865"/>
    </source>
</evidence>
<keyword evidence="3" id="KW-0862">Zinc</keyword>
<gene>
    <name evidence="6" type="ORF">GGX14DRAFT_643578</name>
</gene>
<dbReference type="Gene3D" id="6.10.140.2220">
    <property type="match status" value="1"/>
</dbReference>
<dbReference type="AlphaFoldDB" id="A0AAD6V999"/>
<evidence type="ECO:0000313" key="7">
    <source>
        <dbReference type="Proteomes" id="UP001219525"/>
    </source>
</evidence>
<dbReference type="PROSITE" id="PS50865">
    <property type="entry name" value="ZF_MYND_2"/>
    <property type="match status" value="1"/>
</dbReference>
<dbReference type="EMBL" id="JARJCW010000040">
    <property type="protein sequence ID" value="KAJ7206396.1"/>
    <property type="molecule type" value="Genomic_DNA"/>
</dbReference>
<evidence type="ECO:0000256" key="1">
    <source>
        <dbReference type="ARBA" id="ARBA00022723"/>
    </source>
</evidence>
<name>A0AAD6V999_9AGAR</name>
<keyword evidence="2 4" id="KW-0863">Zinc-finger</keyword>
<feature type="domain" description="MYND-type" evidence="5">
    <location>
        <begin position="362"/>
        <end position="403"/>
    </location>
</feature>
<keyword evidence="1" id="KW-0479">Metal-binding</keyword>
<dbReference type="SUPFAM" id="SSF144232">
    <property type="entry name" value="HIT/MYND zinc finger-like"/>
    <property type="match status" value="1"/>
</dbReference>
<accession>A0AAD6V999</accession>
<feature type="non-terminal residue" evidence="6">
    <location>
        <position position="478"/>
    </location>
</feature>
<dbReference type="Proteomes" id="UP001219525">
    <property type="component" value="Unassembled WGS sequence"/>
</dbReference>
<sequence length="478" mass="52566">MASTSALVAQAIQSLADPRAPEFCCKYYICLLAHVEIDNASIWENPVVRDAPYASEGLQLQLGALTESMALLDVLSAFITTDRSRADMAALAHRMEHCACDRADRLVDGMHAWTWSPTAYCRDPSGFVCRTDTLEGLIAAVIADLVFNALQLHDLHQTRWPRTRRHCLAGNDEAAATMLCRWLDVYPILPPLRAISAAAASFGEPVLVPFLRSAHLPKNLVAILKGGVDALPADFEGGFNPFGVVYPITLVCIALAELCNINDGVSIAYFFREHCPLFLETLNRVIAIDGKMKWASDGHWETGIFLGGAVHAKLVLPFDERMYHARILAASRYHRTAILDVQAPYQLARNIMLALAELPPQCMDGRCSAAAAAVCSGCRRVAYCGAQCQDRDWGGPLPHKKVCKKIRALGDAAAFPVYANPKSAPPQLDVDDFRSRVHAAVPLPAVKAFNKNMIEDDRIRRVVNDTLVIRVCWIESKH</sequence>
<reference evidence="6" key="1">
    <citation type="submission" date="2023-03" db="EMBL/GenBank/DDBJ databases">
        <title>Massive genome expansion in bonnet fungi (Mycena s.s.) driven by repeated elements and novel gene families across ecological guilds.</title>
        <authorList>
            <consortium name="Lawrence Berkeley National Laboratory"/>
            <person name="Harder C.B."/>
            <person name="Miyauchi S."/>
            <person name="Viragh M."/>
            <person name="Kuo A."/>
            <person name="Thoen E."/>
            <person name="Andreopoulos B."/>
            <person name="Lu D."/>
            <person name="Skrede I."/>
            <person name="Drula E."/>
            <person name="Henrissat B."/>
            <person name="Morin E."/>
            <person name="Kohler A."/>
            <person name="Barry K."/>
            <person name="LaButti K."/>
            <person name="Morin E."/>
            <person name="Salamov A."/>
            <person name="Lipzen A."/>
            <person name="Mereny Z."/>
            <person name="Hegedus B."/>
            <person name="Baldrian P."/>
            <person name="Stursova M."/>
            <person name="Weitz H."/>
            <person name="Taylor A."/>
            <person name="Grigoriev I.V."/>
            <person name="Nagy L.G."/>
            <person name="Martin F."/>
            <person name="Kauserud H."/>
        </authorList>
    </citation>
    <scope>NUCLEOTIDE SEQUENCE</scope>
    <source>
        <strain evidence="6">9144</strain>
    </source>
</reference>
<protein>
    <recommendedName>
        <fullName evidence="5">MYND-type domain-containing protein</fullName>
    </recommendedName>
</protein>
<dbReference type="InterPro" id="IPR002893">
    <property type="entry name" value="Znf_MYND"/>
</dbReference>
<keyword evidence="7" id="KW-1185">Reference proteome</keyword>
<evidence type="ECO:0000256" key="3">
    <source>
        <dbReference type="ARBA" id="ARBA00022833"/>
    </source>
</evidence>
<proteinExistence type="predicted"/>
<dbReference type="GO" id="GO:0008270">
    <property type="term" value="F:zinc ion binding"/>
    <property type="evidence" value="ECO:0007669"/>
    <property type="project" value="UniProtKB-KW"/>
</dbReference>
<dbReference type="Pfam" id="PF01753">
    <property type="entry name" value="zf-MYND"/>
    <property type="match status" value="1"/>
</dbReference>